<dbReference type="SUPFAM" id="SSF55961">
    <property type="entry name" value="Bet v1-like"/>
    <property type="match status" value="1"/>
</dbReference>
<comment type="caution">
    <text evidence="4">The sequence shown here is derived from an EMBL/GenBank/DDBJ whole genome shotgun (WGS) entry which is preliminary data.</text>
</comment>
<dbReference type="GO" id="GO:0008168">
    <property type="term" value="F:methyltransferase activity"/>
    <property type="evidence" value="ECO:0007669"/>
    <property type="project" value="UniProtKB-KW"/>
</dbReference>
<dbReference type="Gene3D" id="3.30.530.20">
    <property type="match status" value="1"/>
</dbReference>
<dbReference type="Proteomes" id="UP000256869">
    <property type="component" value="Unassembled WGS sequence"/>
</dbReference>
<name>A0A3D9I462_9BACL</name>
<dbReference type="InterPro" id="IPR029068">
    <property type="entry name" value="Glyas_Bleomycin-R_OHBP_Dase"/>
</dbReference>
<gene>
    <name evidence="4" type="ORF">DFP95_1159</name>
</gene>
<organism evidence="4 5">
    <name type="scientific">Cohnella lupini</name>
    <dbReference type="NCBI Taxonomy" id="1294267"/>
    <lineage>
        <taxon>Bacteria</taxon>
        <taxon>Bacillati</taxon>
        <taxon>Bacillota</taxon>
        <taxon>Bacilli</taxon>
        <taxon>Bacillales</taxon>
        <taxon>Paenibacillaceae</taxon>
        <taxon>Cohnella</taxon>
    </lineage>
</organism>
<evidence type="ECO:0000259" key="3">
    <source>
        <dbReference type="Pfam" id="PF08327"/>
    </source>
</evidence>
<reference evidence="4 5" key="1">
    <citation type="submission" date="2018-07" db="EMBL/GenBank/DDBJ databases">
        <title>Genomic Encyclopedia of Type Strains, Phase III (KMG-III): the genomes of soil and plant-associated and newly described type strains.</title>
        <authorList>
            <person name="Whitman W."/>
        </authorList>
    </citation>
    <scope>NUCLEOTIDE SEQUENCE [LARGE SCALE GENOMIC DNA]</scope>
    <source>
        <strain evidence="4 5">CECT 8236</strain>
    </source>
</reference>
<evidence type="ECO:0000313" key="5">
    <source>
        <dbReference type="Proteomes" id="UP000256869"/>
    </source>
</evidence>
<feature type="domain" description="Activator of Hsp90 ATPase homologue 1/2-like C-terminal" evidence="3">
    <location>
        <begin position="181"/>
        <end position="326"/>
    </location>
</feature>
<comment type="similarity">
    <text evidence="1">Belongs to the AHA1 family.</text>
</comment>
<evidence type="ECO:0000259" key="2">
    <source>
        <dbReference type="Pfam" id="PF06983"/>
    </source>
</evidence>
<keyword evidence="4" id="KW-0830">Ubiquinone</keyword>
<dbReference type="Gene3D" id="3.10.180.10">
    <property type="entry name" value="2,3-Dihydroxybiphenyl 1,2-Dioxygenase, domain 1"/>
    <property type="match status" value="1"/>
</dbReference>
<dbReference type="InterPro" id="IPR013538">
    <property type="entry name" value="ASHA1/2-like_C"/>
</dbReference>
<dbReference type="RefSeq" id="WP_181907542.1">
    <property type="nucleotide sequence ID" value="NZ_QRDY01000015.1"/>
</dbReference>
<evidence type="ECO:0000313" key="4">
    <source>
        <dbReference type="EMBL" id="RED55946.1"/>
    </source>
</evidence>
<accession>A0A3D9I462</accession>
<dbReference type="CDD" id="cd06588">
    <property type="entry name" value="PhnB_like"/>
    <property type="match status" value="1"/>
</dbReference>
<proteinExistence type="inferred from homology"/>
<sequence length="332" mass="37537">MSPTLTSRITPCLWLESQAEEAARFYTSIFMNSKISRIVRYGKERHPADGIEEGMAMTVTFELEGQEFVALNGGPQFKFNEAVSMIVNCDSQEEIDYYWAKLSEGGDERAQVCGWLKDQYGLSWQIVPVQLSDMLGDPDTSKSERVTRAMLQMKKLDLPKLQQAYEGNETYDLSVSRVLEAPVQKVWNALTNSELVRQWWGPTGFTCPVAEMDVRVGGNSLVCMQAPESFGGHKMYNTWTYTNIMPLDKMEYILRFTDQQGTPLVPQQIGLPAGIPMEVPHVVILKRLEGDRTELIIEEYGYTTEQARDMSKLGLEPCLDKMAAIFRVAELG</sequence>
<dbReference type="Pfam" id="PF06983">
    <property type="entry name" value="3-dmu-9_3-mt"/>
    <property type="match status" value="1"/>
</dbReference>
<dbReference type="PANTHER" id="PTHR33990:SF2">
    <property type="entry name" value="PHNB-LIKE DOMAIN-CONTAINING PROTEIN"/>
    <property type="match status" value="1"/>
</dbReference>
<feature type="domain" description="PhnB-like" evidence="2">
    <location>
        <begin position="8"/>
        <end position="127"/>
    </location>
</feature>
<dbReference type="AlphaFoldDB" id="A0A3D9I462"/>
<dbReference type="GO" id="GO:0032259">
    <property type="term" value="P:methylation"/>
    <property type="evidence" value="ECO:0007669"/>
    <property type="project" value="UniProtKB-KW"/>
</dbReference>
<dbReference type="EMBL" id="QRDY01000015">
    <property type="protein sequence ID" value="RED55946.1"/>
    <property type="molecule type" value="Genomic_DNA"/>
</dbReference>
<protein>
    <submittedName>
        <fullName evidence="4">Putative 3-demethylubiquinone-9 3-methyltransferase (Glyoxalase superfamily)</fullName>
    </submittedName>
</protein>
<dbReference type="InterPro" id="IPR028973">
    <property type="entry name" value="PhnB-like"/>
</dbReference>
<evidence type="ECO:0000256" key="1">
    <source>
        <dbReference type="ARBA" id="ARBA00006817"/>
    </source>
</evidence>
<dbReference type="CDD" id="cd07814">
    <property type="entry name" value="SRPBCC_CalC_Aha1-like"/>
    <property type="match status" value="1"/>
</dbReference>
<keyword evidence="5" id="KW-1185">Reference proteome</keyword>
<keyword evidence="4" id="KW-0489">Methyltransferase</keyword>
<keyword evidence="4" id="KW-0808">Transferase</keyword>
<dbReference type="PANTHER" id="PTHR33990">
    <property type="entry name" value="PROTEIN YJDN-RELATED"/>
    <property type="match status" value="1"/>
</dbReference>
<dbReference type="SUPFAM" id="SSF54593">
    <property type="entry name" value="Glyoxalase/Bleomycin resistance protein/Dihydroxybiphenyl dioxygenase"/>
    <property type="match status" value="1"/>
</dbReference>
<dbReference type="Pfam" id="PF08327">
    <property type="entry name" value="AHSA1"/>
    <property type="match status" value="1"/>
</dbReference>
<dbReference type="InterPro" id="IPR023393">
    <property type="entry name" value="START-like_dom_sf"/>
</dbReference>